<dbReference type="Proteomes" id="UP000596661">
    <property type="component" value="Chromosome 4"/>
</dbReference>
<dbReference type="PANTHER" id="PTHR31286:SF165">
    <property type="entry name" value="DUF4283 DOMAIN-CONTAINING PROTEIN"/>
    <property type="match status" value="1"/>
</dbReference>
<accession>A0A803PDR7</accession>
<organism evidence="1 2">
    <name type="scientific">Cannabis sativa</name>
    <name type="common">Hemp</name>
    <name type="synonym">Marijuana</name>
    <dbReference type="NCBI Taxonomy" id="3483"/>
    <lineage>
        <taxon>Eukaryota</taxon>
        <taxon>Viridiplantae</taxon>
        <taxon>Streptophyta</taxon>
        <taxon>Embryophyta</taxon>
        <taxon>Tracheophyta</taxon>
        <taxon>Spermatophyta</taxon>
        <taxon>Magnoliopsida</taxon>
        <taxon>eudicotyledons</taxon>
        <taxon>Gunneridae</taxon>
        <taxon>Pentapetalae</taxon>
        <taxon>rosids</taxon>
        <taxon>fabids</taxon>
        <taxon>Rosales</taxon>
        <taxon>Cannabaceae</taxon>
        <taxon>Cannabis</taxon>
    </lineage>
</organism>
<dbReference type="InterPro" id="IPR040256">
    <property type="entry name" value="At4g02000-like"/>
</dbReference>
<evidence type="ECO:0000313" key="2">
    <source>
        <dbReference type="Proteomes" id="UP000596661"/>
    </source>
</evidence>
<dbReference type="OMA" id="HTVENCN"/>
<reference evidence="1" key="1">
    <citation type="submission" date="2018-11" db="EMBL/GenBank/DDBJ databases">
        <authorList>
            <person name="Grassa J C."/>
        </authorList>
    </citation>
    <scope>NUCLEOTIDE SEQUENCE [LARGE SCALE GENOMIC DNA]</scope>
</reference>
<proteinExistence type="predicted"/>
<evidence type="ECO:0000313" key="1">
    <source>
        <dbReference type="EnsemblPlants" id="cds.evm.model.04.1597"/>
    </source>
</evidence>
<protein>
    <recommendedName>
        <fullName evidence="3">DUF4283 domain-containing protein</fullName>
    </recommendedName>
</protein>
<dbReference type="EMBL" id="UZAU01000395">
    <property type="status" value="NOT_ANNOTATED_CDS"/>
    <property type="molecule type" value="Genomic_DNA"/>
</dbReference>
<dbReference type="AlphaFoldDB" id="A0A803PDR7"/>
<keyword evidence="2" id="KW-1185">Reference proteome</keyword>
<dbReference type="PANTHER" id="PTHR31286">
    <property type="entry name" value="GLYCINE-RICH CELL WALL STRUCTURAL PROTEIN 1.8-LIKE"/>
    <property type="match status" value="1"/>
</dbReference>
<name>A0A803PDR7_CANSA</name>
<reference evidence="1" key="2">
    <citation type="submission" date="2021-03" db="UniProtKB">
        <authorList>
            <consortium name="EnsemblPlants"/>
        </authorList>
    </citation>
    <scope>IDENTIFICATION</scope>
</reference>
<dbReference type="Gramene" id="evm.model.04.1597">
    <property type="protein sequence ID" value="cds.evm.model.04.1597"/>
    <property type="gene ID" value="evm.TU.04.1597"/>
</dbReference>
<dbReference type="EnsemblPlants" id="evm.model.04.1597">
    <property type="protein sequence ID" value="cds.evm.model.04.1597"/>
    <property type="gene ID" value="evm.TU.04.1597"/>
</dbReference>
<evidence type="ECO:0008006" key="3">
    <source>
        <dbReference type="Google" id="ProtNLM"/>
    </source>
</evidence>
<sequence length="211" mass="23995">MNFGFTFVSFKDEVTRDVILEIGVIHFNKKSVVLRHCSKDIDTTQMVKSILVWIRLNELGLQYWGKKNLSALVSTIGKPIMVDKVNLERSMIKFARVLVDVEFSDDPLKIIAYANERKQLVEQQVEYEWLLSKCVAYALLGHTVENCNKGTLVVWKIKQSGCKGDWITPQKRGSKNSLNPQANAMRSNRYEVLKENIKGMAAFGGSHSFHG</sequence>